<dbReference type="GO" id="GO:0005548">
    <property type="term" value="F:phospholipid transporter activity"/>
    <property type="evidence" value="ECO:0007669"/>
    <property type="project" value="InterPro"/>
</dbReference>
<dbReference type="SUPFAM" id="SSF48431">
    <property type="entry name" value="Lipovitellin-phosvitin complex, superhelical domain"/>
    <property type="match status" value="1"/>
</dbReference>
<protein>
    <submittedName>
        <fullName evidence="6">Uncharacterized protein</fullName>
    </submittedName>
</protein>
<dbReference type="InterPro" id="IPR015819">
    <property type="entry name" value="Lipid_transp_b-sht_shell"/>
</dbReference>
<dbReference type="PANTHER" id="PTHR13024">
    <property type="entry name" value="MICROSOMAL TRIGLYCERIDE TRANSFER PROTEIN, LARGE SUBUNIT"/>
    <property type="match status" value="1"/>
</dbReference>
<evidence type="ECO:0000256" key="5">
    <source>
        <dbReference type="PROSITE-ProRule" id="PRU00557"/>
    </source>
</evidence>
<dbReference type="InterPro" id="IPR045811">
    <property type="entry name" value="MTP_lip-bd"/>
</dbReference>
<dbReference type="STRING" id="13249.T1H8T6"/>
<dbReference type="InterPro" id="IPR001747">
    <property type="entry name" value="Vitellogenin_N"/>
</dbReference>
<dbReference type="InterPro" id="IPR015816">
    <property type="entry name" value="Vitellinogen_b-sht_N"/>
</dbReference>
<dbReference type="HOGENOM" id="CLU_014703_0_0_1"/>
<evidence type="ECO:0000313" key="7">
    <source>
        <dbReference type="Proteomes" id="UP000015103"/>
    </source>
</evidence>
<dbReference type="GO" id="GO:0005783">
    <property type="term" value="C:endoplasmic reticulum"/>
    <property type="evidence" value="ECO:0007669"/>
    <property type="project" value="UniProtKB-SubCell"/>
</dbReference>
<dbReference type="AlphaFoldDB" id="T1H8T6"/>
<dbReference type="GO" id="GO:0016323">
    <property type="term" value="C:basolateral plasma membrane"/>
    <property type="evidence" value="ECO:0007669"/>
    <property type="project" value="TreeGrafter"/>
</dbReference>
<dbReference type="Proteomes" id="UP000015103">
    <property type="component" value="Unassembled WGS sequence"/>
</dbReference>
<dbReference type="PROSITE" id="PS51211">
    <property type="entry name" value="VITELLOGENIN"/>
    <property type="match status" value="1"/>
</dbReference>
<evidence type="ECO:0000313" key="6">
    <source>
        <dbReference type="EnsemblMetazoa" id="RPRC000435-PA"/>
    </source>
</evidence>
<name>T1H8T6_RHOPR</name>
<dbReference type="InterPro" id="IPR011030">
    <property type="entry name" value="Lipovitellin_superhlx_dom"/>
</dbReference>
<dbReference type="Gene3D" id="2.30.230.10">
    <property type="entry name" value="Lipovitellin, beta-sheet shell regions, chain A"/>
    <property type="match status" value="1"/>
</dbReference>
<keyword evidence="4" id="KW-0256">Endoplasmic reticulum</keyword>
<comment type="subcellular location">
    <subcellularLocation>
        <location evidence="1">Endoplasmic reticulum</location>
    </subcellularLocation>
</comment>
<dbReference type="InParanoid" id="T1H8T6"/>
<dbReference type="Pfam" id="PF01347">
    <property type="entry name" value="Vitellogenin_N"/>
    <property type="match status" value="2"/>
</dbReference>
<dbReference type="FunCoup" id="T1H8T6">
    <property type="interactions" value="335"/>
</dbReference>
<dbReference type="OMA" id="AMRRIFH"/>
<dbReference type="EMBL" id="ACPB03008511">
    <property type="status" value="NOT_ANNOTATED_CDS"/>
    <property type="molecule type" value="Genomic_DNA"/>
</dbReference>
<dbReference type="SUPFAM" id="SSF56968">
    <property type="entry name" value="Lipovitellin-phosvitin complex, beta-sheet shell regions"/>
    <property type="match status" value="1"/>
</dbReference>
<dbReference type="PANTHER" id="PTHR13024:SF0">
    <property type="entry name" value="MICROSOMAL TRIACYLGLYCEROL TRANSFER PROTEIN"/>
    <property type="match status" value="1"/>
</dbReference>
<keyword evidence="7" id="KW-1185">Reference proteome</keyword>
<organism evidence="6 7">
    <name type="scientific">Rhodnius prolixus</name>
    <name type="common">Triatomid bug</name>
    <dbReference type="NCBI Taxonomy" id="13249"/>
    <lineage>
        <taxon>Eukaryota</taxon>
        <taxon>Metazoa</taxon>
        <taxon>Ecdysozoa</taxon>
        <taxon>Arthropoda</taxon>
        <taxon>Hexapoda</taxon>
        <taxon>Insecta</taxon>
        <taxon>Pterygota</taxon>
        <taxon>Neoptera</taxon>
        <taxon>Paraneoptera</taxon>
        <taxon>Hemiptera</taxon>
        <taxon>Heteroptera</taxon>
        <taxon>Panheteroptera</taxon>
        <taxon>Cimicomorpha</taxon>
        <taxon>Reduviidae</taxon>
        <taxon>Triatominae</taxon>
        <taxon>Rhodnius</taxon>
    </lineage>
</organism>
<dbReference type="eggNOG" id="KOG4337">
    <property type="taxonomic scope" value="Eukaryota"/>
</dbReference>
<proteinExistence type="predicted"/>
<evidence type="ECO:0000256" key="4">
    <source>
        <dbReference type="ARBA" id="ARBA00022824"/>
    </source>
</evidence>
<accession>T1H8T6</accession>
<dbReference type="GO" id="GO:0005794">
    <property type="term" value="C:Golgi apparatus"/>
    <property type="evidence" value="ECO:0007669"/>
    <property type="project" value="TreeGrafter"/>
</dbReference>
<sequence length="789" mass="88330">MVPLYLVLFALASIVGSVPYKLGNEYQFELTTLLNDGSKSFIGYQIKSELILEQLVKELFLIKNYGFIPHKSNIDNYNNDPFLVELSEGKVSKMFVSEKDDKGIINIKKAISNLFQVWGGKVLSKRKDDIFLENEKIISITSWEEHVSSPNLSELLKINVSTKVEIKLTGMETLKEKYPSEDIKSVMTKVEAEQGKIFEIYSLEPQKIDDESVNYPRFAKVISANAEFLENRYLGSSKSAAVFIEAVKAARRSSLQDIFNVINSKRNTKILPQLMDILGAAQTVNTHKAAFKLLKINTEKYDLNLCERYFWALSMAPTIQPHILEELQLLIKNQHKSNKLWYTIVLTMASAVNKFARDQEHSDEIVAQTVDLLRNFVKRCNGNEQCEEIYIKALSNIHSEKSISVLLEIVDTASKKSVARALKGISKITPKFWNNDVIKVAEEVLLSNRTYDSSARIFALDLLLLSNPSLALSSRIVSILKQTDKSRELKEYLLQRLDEFPEKKQIYSKNLCNNYDALAQGGLSTTFSRTFMPNGTLSTSQEIVGGILKQGHVDVNLLYNGKLENPFVLGIFAGGLSSFVSSDEENSGDDETSTAGLELSVLGVDLRPFVFFNGTGELMGHVWSGTASSLTPAYQALLLLEDNTVLIPLNIGEVLTLRLESAVSADLSGEIEISLWNRNAQSLVKNRAGILLRNVVSINAPYFEANLSADLNIEPELNLSSDLDFSNGASLCLQLYQPKIFVNGKIQNWGRITDTKKIAKRILNLDLPIEGKSYSLNSKNDEMCKKVFS</sequence>
<keyword evidence="3" id="KW-0732">Signal</keyword>
<reference evidence="6" key="1">
    <citation type="submission" date="2015-05" db="UniProtKB">
        <authorList>
            <consortium name="EnsemblMetazoa"/>
        </authorList>
    </citation>
    <scope>IDENTIFICATION</scope>
</reference>
<dbReference type="InterPro" id="IPR039988">
    <property type="entry name" value="MTTP"/>
</dbReference>
<comment type="caution">
    <text evidence="5">Lacks conserved residue(s) required for the propagation of feature annotation.</text>
</comment>
<evidence type="ECO:0000256" key="2">
    <source>
        <dbReference type="ARBA" id="ARBA00022448"/>
    </source>
</evidence>
<keyword evidence="2" id="KW-0813">Transport</keyword>
<dbReference type="Pfam" id="PF19444">
    <property type="entry name" value="MTP_lip_bd"/>
    <property type="match status" value="1"/>
</dbReference>
<evidence type="ECO:0000256" key="1">
    <source>
        <dbReference type="ARBA" id="ARBA00004240"/>
    </source>
</evidence>
<dbReference type="GO" id="GO:0042157">
    <property type="term" value="P:lipoprotein metabolic process"/>
    <property type="evidence" value="ECO:0007669"/>
    <property type="project" value="TreeGrafter"/>
</dbReference>
<dbReference type="GO" id="GO:0008289">
    <property type="term" value="F:lipid binding"/>
    <property type="evidence" value="ECO:0007669"/>
    <property type="project" value="InterPro"/>
</dbReference>
<dbReference type="VEuPathDB" id="VectorBase:RPRC000435"/>
<evidence type="ECO:0000256" key="3">
    <source>
        <dbReference type="ARBA" id="ARBA00022729"/>
    </source>
</evidence>
<dbReference type="EnsemblMetazoa" id="RPRC000435-RA">
    <property type="protein sequence ID" value="RPRC000435-PA"/>
    <property type="gene ID" value="RPRC000435"/>
</dbReference>
<dbReference type="Gene3D" id="1.25.10.20">
    <property type="entry name" value="Vitellinogen, superhelical"/>
    <property type="match status" value="1"/>
</dbReference>
<dbReference type="SMART" id="SM00638">
    <property type="entry name" value="LPD_N"/>
    <property type="match status" value="1"/>
</dbReference>